<evidence type="ECO:0000313" key="1">
    <source>
        <dbReference type="EMBL" id="TCX77514.1"/>
    </source>
</evidence>
<proteinExistence type="predicted"/>
<gene>
    <name evidence="1" type="ORF">ETE60_01010</name>
</gene>
<reference evidence="1" key="1">
    <citation type="submission" date="2019-01" db="EMBL/GenBank/DDBJ databases">
        <authorList>
            <person name="Lista F."/>
            <person name="Anselmo A."/>
        </authorList>
    </citation>
    <scope>NUCLEOTIDE SEQUENCE</scope>
    <source>
        <strain evidence="1">5S</strain>
    </source>
</reference>
<accession>A0A483LRP1</accession>
<comment type="caution">
    <text evidence="1">The sequence shown here is derived from an EMBL/GenBank/DDBJ whole genome shotgun (WGS) entry which is preliminary data.</text>
</comment>
<dbReference type="RefSeq" id="WP_040027482.1">
    <property type="nucleotide sequence ID" value="NZ_CP143005.1"/>
</dbReference>
<protein>
    <submittedName>
        <fullName evidence="1">DUF2158 domain-containing protein</fullName>
    </submittedName>
</protein>
<dbReference type="EMBL" id="SDCR01000001">
    <property type="protein sequence ID" value="TCX77514.1"/>
    <property type="molecule type" value="Genomic_DNA"/>
</dbReference>
<dbReference type="AlphaFoldDB" id="A0A483LRP1"/>
<sequence length="69" mass="7858">MSKSQRTPKFKTGDIVYLVSAGPAMAVQEPIINSYNEFTGDYWCQWFAGRKQERARFPEDSLTATNPKP</sequence>
<dbReference type="Pfam" id="PF09926">
    <property type="entry name" value="DUF2158"/>
    <property type="match status" value="1"/>
</dbReference>
<name>A0A483LRP1_KLEPN</name>
<dbReference type="InterPro" id="IPR019226">
    <property type="entry name" value="DUF2158"/>
</dbReference>
<organism evidence="1">
    <name type="scientific">Klebsiella pneumoniae</name>
    <dbReference type="NCBI Taxonomy" id="573"/>
    <lineage>
        <taxon>Bacteria</taxon>
        <taxon>Pseudomonadati</taxon>
        <taxon>Pseudomonadota</taxon>
        <taxon>Gammaproteobacteria</taxon>
        <taxon>Enterobacterales</taxon>
        <taxon>Enterobacteriaceae</taxon>
        <taxon>Klebsiella/Raoultella group</taxon>
        <taxon>Klebsiella</taxon>
        <taxon>Klebsiella pneumoniae complex</taxon>
    </lineage>
</organism>